<dbReference type="Pfam" id="PF00078">
    <property type="entry name" value="RVT_1"/>
    <property type="match status" value="1"/>
</dbReference>
<keyword evidence="1" id="KW-0812">Transmembrane</keyword>
<gene>
    <name evidence="3" type="ORF">Nepgr_030928</name>
</gene>
<reference evidence="3" key="1">
    <citation type="submission" date="2023-05" db="EMBL/GenBank/DDBJ databases">
        <title>Nepenthes gracilis genome sequencing.</title>
        <authorList>
            <person name="Fukushima K."/>
        </authorList>
    </citation>
    <scope>NUCLEOTIDE SEQUENCE</scope>
    <source>
        <strain evidence="3">SING2019-196</strain>
    </source>
</reference>
<dbReference type="InterPro" id="IPR053134">
    <property type="entry name" value="RNA-dir_DNA_polymerase"/>
</dbReference>
<evidence type="ECO:0000259" key="2">
    <source>
        <dbReference type="Pfam" id="PF00078"/>
    </source>
</evidence>
<dbReference type="PANTHER" id="PTHR24559:SF444">
    <property type="entry name" value="REVERSE TRANSCRIPTASE DOMAIN-CONTAINING PROTEIN"/>
    <property type="match status" value="1"/>
</dbReference>
<feature type="transmembrane region" description="Helical" evidence="1">
    <location>
        <begin position="12"/>
        <end position="30"/>
    </location>
</feature>
<keyword evidence="1" id="KW-1133">Transmembrane helix</keyword>
<evidence type="ECO:0000256" key="1">
    <source>
        <dbReference type="SAM" id="Phobius"/>
    </source>
</evidence>
<keyword evidence="1" id="KW-0472">Membrane</keyword>
<dbReference type="InterPro" id="IPR043502">
    <property type="entry name" value="DNA/RNA_pol_sf"/>
</dbReference>
<dbReference type="Proteomes" id="UP001279734">
    <property type="component" value="Unassembled WGS sequence"/>
</dbReference>
<proteinExistence type="predicted"/>
<feature type="domain" description="Reverse transcriptase" evidence="2">
    <location>
        <begin position="5"/>
        <end position="91"/>
    </location>
</feature>
<keyword evidence="4" id="KW-1185">Reference proteome</keyword>
<dbReference type="InterPro" id="IPR043128">
    <property type="entry name" value="Rev_trsase/Diguanyl_cyclase"/>
</dbReference>
<dbReference type="CDD" id="cd01647">
    <property type="entry name" value="RT_LTR"/>
    <property type="match status" value="1"/>
</dbReference>
<accession>A0AAD3Y6A1</accession>
<name>A0AAD3Y6A1_NEPGR</name>
<comment type="caution">
    <text evidence="3">The sequence shown here is derived from an EMBL/GenBank/DDBJ whole genome shotgun (WGS) entry which is preliminary data.</text>
</comment>
<dbReference type="PANTHER" id="PTHR24559">
    <property type="entry name" value="TRANSPOSON TY3-I GAG-POL POLYPROTEIN"/>
    <property type="match status" value="1"/>
</dbReference>
<evidence type="ECO:0000313" key="4">
    <source>
        <dbReference type="Proteomes" id="UP001279734"/>
    </source>
</evidence>
<organism evidence="3 4">
    <name type="scientific">Nepenthes gracilis</name>
    <name type="common">Slender pitcher plant</name>
    <dbReference type="NCBI Taxonomy" id="150966"/>
    <lineage>
        <taxon>Eukaryota</taxon>
        <taxon>Viridiplantae</taxon>
        <taxon>Streptophyta</taxon>
        <taxon>Embryophyta</taxon>
        <taxon>Tracheophyta</taxon>
        <taxon>Spermatophyta</taxon>
        <taxon>Magnoliopsida</taxon>
        <taxon>eudicotyledons</taxon>
        <taxon>Gunneridae</taxon>
        <taxon>Pentapetalae</taxon>
        <taxon>Caryophyllales</taxon>
        <taxon>Nepenthaceae</taxon>
        <taxon>Nepenthes</taxon>
    </lineage>
</organism>
<dbReference type="SUPFAM" id="SSF56672">
    <property type="entry name" value="DNA/RNA polymerases"/>
    <property type="match status" value="1"/>
</dbReference>
<dbReference type="AlphaFoldDB" id="A0AAD3Y6A1"/>
<sequence>MVFRTRYGHYEFVVMPFGLTNALAVFMDLMKRIFQPYLDKFVIVFIDDILVYSKSYEEHLRTTLRIFREHQLFANLKKCEFWLEEVGFLGYFIYKEGISVDPKKVEAVVK</sequence>
<protein>
    <recommendedName>
        <fullName evidence="2">Reverse transcriptase domain-containing protein</fullName>
    </recommendedName>
</protein>
<dbReference type="InterPro" id="IPR000477">
    <property type="entry name" value="RT_dom"/>
</dbReference>
<dbReference type="EMBL" id="BSYO01000035">
    <property type="protein sequence ID" value="GMH29085.1"/>
    <property type="molecule type" value="Genomic_DNA"/>
</dbReference>
<dbReference type="Gene3D" id="3.30.70.270">
    <property type="match status" value="1"/>
</dbReference>
<evidence type="ECO:0000313" key="3">
    <source>
        <dbReference type="EMBL" id="GMH29085.1"/>
    </source>
</evidence>